<organism evidence="2 3">
    <name type="scientific">Leptospira kobayashii</name>
    <dbReference type="NCBI Taxonomy" id="1917830"/>
    <lineage>
        <taxon>Bacteria</taxon>
        <taxon>Pseudomonadati</taxon>
        <taxon>Spirochaetota</taxon>
        <taxon>Spirochaetia</taxon>
        <taxon>Leptospirales</taxon>
        <taxon>Leptospiraceae</taxon>
        <taxon>Leptospira</taxon>
    </lineage>
</organism>
<dbReference type="RefSeq" id="WP_109020489.1">
    <property type="nucleotide sequence ID" value="NZ_AP025028.1"/>
</dbReference>
<dbReference type="EMBL" id="AP025028">
    <property type="protein sequence ID" value="BDA79847.1"/>
    <property type="molecule type" value="Genomic_DNA"/>
</dbReference>
<dbReference type="Proteomes" id="UP000245263">
    <property type="component" value="Chromosome 1"/>
</dbReference>
<keyword evidence="1" id="KW-0472">Membrane</keyword>
<name>A0ABM7ULJ7_9LEPT</name>
<accession>A0ABM7ULJ7</accession>
<reference evidence="2 3" key="1">
    <citation type="submission" date="2021-08" db="EMBL/GenBank/DDBJ databases">
        <title>Complete genome sequence of Leptospira kobayashii strain E30.</title>
        <authorList>
            <person name="Nakao R."/>
            <person name="Nakamura S."/>
            <person name="Masuzawa T."/>
            <person name="Koizumi N."/>
        </authorList>
    </citation>
    <scope>NUCLEOTIDE SEQUENCE [LARGE SCALE GENOMIC DNA]</scope>
    <source>
        <strain evidence="2 3">E30</strain>
    </source>
</reference>
<keyword evidence="1" id="KW-0812">Transmembrane</keyword>
<protein>
    <recommendedName>
        <fullName evidence="4">Lipoprotein</fullName>
    </recommendedName>
</protein>
<evidence type="ECO:0000313" key="3">
    <source>
        <dbReference type="Proteomes" id="UP000245263"/>
    </source>
</evidence>
<gene>
    <name evidence="2" type="ORF">LPTSP3_g27770</name>
</gene>
<evidence type="ECO:0000313" key="2">
    <source>
        <dbReference type="EMBL" id="BDA79847.1"/>
    </source>
</evidence>
<evidence type="ECO:0000256" key="1">
    <source>
        <dbReference type="SAM" id="Phobius"/>
    </source>
</evidence>
<keyword evidence="1" id="KW-1133">Transmembrane helix</keyword>
<evidence type="ECO:0008006" key="4">
    <source>
        <dbReference type="Google" id="ProtNLM"/>
    </source>
</evidence>
<sequence>MNLNRSIRYFLIIAFPIYISCAKVITQEQVGFLSLLLSSGGSSSANNSTEIPVAVDRQTGIQISSSGLTVTYATLTTLAVKLSAKPTHDVTISLSFDTTKLKVNGASASPVSLTFTENNFDTLQNFSLDALNNANDTSSISLATQSTDTPYNSLSKSLSVTIQVATAAIVTSVNTVSIDGGGTGSFGVRLNVLPTNNVSLTVSFPGAKLAVDGVTSSHPGLSFTPANYSTLQTVNLRSLLNTTESVNIGFIAFSSDADYNSKSKTVSASVTSNTRSLVLSPSPVSLSMKAGEVHSFTVAPSVAPTSDITVSFTYTQNQINIKKSGDVSYDSDGSFSITLLSGSTTAQTIQVKAVSNVNVASGTINIATTVPASPNGDISFSGLTASAGYSIDTDNVPVALNGNIQNGTQATTSNSTTYSLGTTVDPATSFVICNFQTAGSDIVNATTCQLNSSGTQVEVKKGASGTNVTTNYYVMDFSSGISVQRGATVLTSGTATTALSQTVNTSKAFIISYVRTTSTGSANDNRKQVQVSFADANNLNFSCNGCTATTVEWQVVQWHSATVQSGTATIADTASSTTANLGSAVDLSKTFLIFNHSYTPNGGTGQEQNYFTSGSFSSTSQLSFQRGFTQGTIAIQYFAVSVPSGLVVKPKDFTLSSSETNICDVIPGGGVTNYLKSMMITSNRTGSVAEDTALDSSSLTYEFRNSGCGASGNTNLKITRYNNGDGTNHSVSGTYFLLEFN</sequence>
<proteinExistence type="predicted"/>
<feature type="transmembrane region" description="Helical" evidence="1">
    <location>
        <begin position="7"/>
        <end position="25"/>
    </location>
</feature>
<keyword evidence="3" id="KW-1185">Reference proteome</keyword>